<dbReference type="EMBL" id="WSFO01000020">
    <property type="protein sequence ID" value="KAE9625480.1"/>
    <property type="molecule type" value="Genomic_DNA"/>
</dbReference>
<sequence>MPSSFQTATELLAELRSGSLSAIELMQNTLDRIAEVNPELNAIVSLRDRDALMAEAKAADLAKTRGALHGLPMAVKDLSNVAGIRTTHGSPMMADFIPQTDDLMVARMRQAGAIFIGKTNTPEFGLGSHTFNPVHGATCNPYDLTKSCGGSSGGAAVALASGMLALADGSDMMGSLRNPAGWTNTYGFRPSWGRVPAEPSGDLYLHQLSTCGPMARCPEDIALLLDVMAGPDPRIPLARTAETMMPLPEARPKRIGWLGNWGGAMPMEPGILQQCETALKVFEELGHEVEAVAPPFSAERIWDSWVTLRSFAVAAGLKAHEDTKHALKETAIWELERGQAMSGTQIQLASEARSDWHRAAVQLFETYDALILPTAQCWPFDVDLDYPRQISGVEMDTYHRWMQVVLPVSLLGLPSLAAPAGFGENGLPIGIQIFGALGQDREILSLGNAYHGATGWPDRKPPTL</sequence>
<organism evidence="2 3">
    <name type="scientific">Parasedimentitalea maritima</name>
    <dbReference type="NCBI Taxonomy" id="2578117"/>
    <lineage>
        <taxon>Bacteria</taxon>
        <taxon>Pseudomonadati</taxon>
        <taxon>Pseudomonadota</taxon>
        <taxon>Alphaproteobacteria</taxon>
        <taxon>Rhodobacterales</taxon>
        <taxon>Paracoccaceae</taxon>
        <taxon>Parasedimentitalea</taxon>
    </lineage>
</organism>
<gene>
    <name evidence="2" type="ORF">GP644_22430</name>
</gene>
<evidence type="ECO:0000313" key="2">
    <source>
        <dbReference type="EMBL" id="KAE9625480.1"/>
    </source>
</evidence>
<evidence type="ECO:0000259" key="1">
    <source>
        <dbReference type="Pfam" id="PF01425"/>
    </source>
</evidence>
<comment type="caution">
    <text evidence="2">The sequence shown here is derived from an EMBL/GenBank/DDBJ whole genome shotgun (WGS) entry which is preliminary data.</text>
</comment>
<dbReference type="InterPro" id="IPR036928">
    <property type="entry name" value="AS_sf"/>
</dbReference>
<dbReference type="PANTHER" id="PTHR11895:SF76">
    <property type="entry name" value="INDOLEACETAMIDE HYDROLASE"/>
    <property type="match status" value="1"/>
</dbReference>
<evidence type="ECO:0000313" key="3">
    <source>
        <dbReference type="Proteomes" id="UP000441586"/>
    </source>
</evidence>
<protein>
    <submittedName>
        <fullName evidence="2">Amidase</fullName>
        <ecNumber evidence="2">3.5.1.4</ecNumber>
    </submittedName>
</protein>
<dbReference type="InterPro" id="IPR023631">
    <property type="entry name" value="Amidase_dom"/>
</dbReference>
<dbReference type="GO" id="GO:0004040">
    <property type="term" value="F:amidase activity"/>
    <property type="evidence" value="ECO:0007669"/>
    <property type="project" value="UniProtKB-EC"/>
</dbReference>
<dbReference type="NCBIfam" id="NF005686">
    <property type="entry name" value="PRK07486.1"/>
    <property type="match status" value="1"/>
</dbReference>
<dbReference type="InterPro" id="IPR000120">
    <property type="entry name" value="Amidase"/>
</dbReference>
<feature type="domain" description="Amidase" evidence="1">
    <location>
        <begin position="24"/>
        <end position="444"/>
    </location>
</feature>
<dbReference type="PANTHER" id="PTHR11895">
    <property type="entry name" value="TRANSAMIDASE"/>
    <property type="match status" value="1"/>
</dbReference>
<proteinExistence type="predicted"/>
<dbReference type="SUPFAM" id="SSF75304">
    <property type="entry name" value="Amidase signature (AS) enzymes"/>
    <property type="match status" value="1"/>
</dbReference>
<accession>A0A6A4R6K1</accession>
<dbReference type="Proteomes" id="UP000441586">
    <property type="component" value="Unassembled WGS sequence"/>
</dbReference>
<dbReference type="EC" id="3.5.1.4" evidence="2"/>
<keyword evidence="2" id="KW-0378">Hydrolase</keyword>
<dbReference type="Pfam" id="PF01425">
    <property type="entry name" value="Amidase"/>
    <property type="match status" value="1"/>
</dbReference>
<dbReference type="AlphaFoldDB" id="A0A6A4R6K1"/>
<dbReference type="RefSeq" id="WP_158981694.1">
    <property type="nucleotide sequence ID" value="NZ_WSFO01000020.1"/>
</dbReference>
<dbReference type="Gene3D" id="3.90.1300.10">
    <property type="entry name" value="Amidase signature (AS) domain"/>
    <property type="match status" value="1"/>
</dbReference>
<name>A0A6A4R6K1_9RHOB</name>
<reference evidence="2 3" key="1">
    <citation type="submission" date="2019-12" db="EMBL/GenBank/DDBJ databases">
        <authorList>
            <person name="Zhang Y.-J."/>
        </authorList>
    </citation>
    <scope>NUCLEOTIDE SEQUENCE [LARGE SCALE GENOMIC DNA]</scope>
    <source>
        <strain evidence="2 3">H18S-6</strain>
    </source>
</reference>